<dbReference type="Gene3D" id="3.40.50.10260">
    <property type="entry name" value="YjeF N-terminal domain"/>
    <property type="match status" value="1"/>
</dbReference>
<keyword evidence="7 17" id="KW-0067">ATP-binding</keyword>
<feature type="binding site" evidence="17">
    <location>
        <position position="338"/>
    </location>
    <ligand>
        <name>(6S)-NADPHX</name>
        <dbReference type="ChEBI" id="CHEBI:64076"/>
    </ligand>
</feature>
<feature type="binding site" evidence="18">
    <location>
        <position position="151"/>
    </location>
    <ligand>
        <name>K(+)</name>
        <dbReference type="ChEBI" id="CHEBI:29103"/>
    </ligand>
</feature>
<proteinExistence type="inferred from homology"/>
<dbReference type="InterPro" id="IPR029056">
    <property type="entry name" value="Ribokinase-like"/>
</dbReference>
<feature type="binding site" evidence="17">
    <location>
        <begin position="371"/>
        <end position="375"/>
    </location>
    <ligand>
        <name>AMP</name>
        <dbReference type="ChEBI" id="CHEBI:456215"/>
    </ligand>
</feature>
<dbReference type="NCBIfam" id="TIGR00196">
    <property type="entry name" value="yjeF_cterm"/>
    <property type="match status" value="1"/>
</dbReference>
<feature type="binding site" evidence="17">
    <location>
        <position position="400"/>
    </location>
    <ligand>
        <name>AMP</name>
        <dbReference type="ChEBI" id="CHEBI:456215"/>
    </ligand>
</feature>
<evidence type="ECO:0000259" key="21">
    <source>
        <dbReference type="PROSITE" id="PS51385"/>
    </source>
</evidence>
<dbReference type="NCBIfam" id="TIGR00197">
    <property type="entry name" value="yjeF_nterm"/>
    <property type="match status" value="1"/>
</dbReference>
<comment type="similarity">
    <text evidence="18">Belongs to the NnrE/AIBP family.</text>
</comment>
<feature type="binding site" evidence="18">
    <location>
        <position position="59"/>
    </location>
    <ligand>
        <name>K(+)</name>
        <dbReference type="ChEBI" id="CHEBI:29103"/>
    </ligand>
</feature>
<comment type="similarity">
    <text evidence="17">Belongs to the NnrD/CARKD family.</text>
</comment>
<dbReference type="EC" id="4.2.1.136" evidence="19"/>
<keyword evidence="22" id="KW-0808">Transferase</keyword>
<dbReference type="PROSITE" id="PS51383">
    <property type="entry name" value="YJEF_C_3"/>
    <property type="match status" value="1"/>
</dbReference>
<evidence type="ECO:0000256" key="11">
    <source>
        <dbReference type="ARBA" id="ARBA00023235"/>
    </source>
</evidence>
<sequence length="458" mass="46003">MRPIDGLTVLTAAEMRTAEQASGVDEAALMDRAGAAIAEVVRRIGGGQEVLVLCGPGNNGGDGYVAASALRQAGIPVRVAALSDPRTDLARRARAGWAGPVEPIAEASAAPVLLDALFGTGLSRGLDEPVVESLHALSIRAVLTIAVDLPSGVATDSGALLSAYPGAALTLALGAPKPAHLLLPAAPLCGTVRVLDIGIAARSQASVLPVASLRSPAVDAHKFSRGMVAVVAGRMPGASALAASAAARVAGYVLLIGSATDRLPHAIVRRRWAEDALFDPRIGAVVIGPGLGPDEEARAKLNAALASDHALVIDGDALRLLDPARLRSRASPAILTPHEGEFAHLFPDVKGSKIDRARTAAGESGATVVLKGPDTIIAAPTGEVRLAARHVPWLATAGSGDVLAGLTGALLAGPDTTALAAASSAVWLHTEAARIAGPALIADDLTLALPAAIAQAGA</sequence>
<comment type="cofactor">
    <cofactor evidence="18 19">
        <name>K(+)</name>
        <dbReference type="ChEBI" id="CHEBI:29103"/>
    </cofactor>
    <text evidence="18 19">Binds 1 potassium ion per subunit.</text>
</comment>
<keyword evidence="12 17" id="KW-0456">Lyase</keyword>
<dbReference type="GO" id="GO:0005524">
    <property type="term" value="F:ATP binding"/>
    <property type="evidence" value="ECO:0007669"/>
    <property type="project" value="UniProtKB-UniRule"/>
</dbReference>
<evidence type="ECO:0000256" key="5">
    <source>
        <dbReference type="ARBA" id="ARBA00022723"/>
    </source>
</evidence>
<dbReference type="EMBL" id="JACIJK010000004">
    <property type="protein sequence ID" value="MBB5714630.1"/>
    <property type="molecule type" value="Genomic_DNA"/>
</dbReference>
<dbReference type="InterPro" id="IPR017953">
    <property type="entry name" value="Carbohydrate_kinase_pred_CS"/>
</dbReference>
<keyword evidence="5 18" id="KW-0479">Metal-binding</keyword>
<comment type="catalytic activity">
    <reaction evidence="16 17 19">
        <text>(6S)-NADPHX + ADP = AMP + phosphate + NADPH + H(+)</text>
        <dbReference type="Rhea" id="RHEA:32235"/>
        <dbReference type="ChEBI" id="CHEBI:15378"/>
        <dbReference type="ChEBI" id="CHEBI:43474"/>
        <dbReference type="ChEBI" id="CHEBI:57783"/>
        <dbReference type="ChEBI" id="CHEBI:64076"/>
        <dbReference type="ChEBI" id="CHEBI:456215"/>
        <dbReference type="ChEBI" id="CHEBI:456216"/>
        <dbReference type="EC" id="4.2.1.136"/>
    </reaction>
</comment>
<evidence type="ECO:0000313" key="23">
    <source>
        <dbReference type="Proteomes" id="UP000546200"/>
    </source>
</evidence>
<dbReference type="Gene3D" id="3.40.1190.20">
    <property type="match status" value="1"/>
</dbReference>
<dbReference type="PROSITE" id="PS51385">
    <property type="entry name" value="YJEF_N"/>
    <property type="match status" value="1"/>
</dbReference>
<dbReference type="InterPro" id="IPR036652">
    <property type="entry name" value="YjeF_N_dom_sf"/>
</dbReference>
<evidence type="ECO:0000256" key="10">
    <source>
        <dbReference type="ARBA" id="ARBA00023027"/>
    </source>
</evidence>
<feature type="binding site" evidence="18">
    <location>
        <begin position="58"/>
        <end position="62"/>
    </location>
    <ligand>
        <name>(6S)-NADPHX</name>
        <dbReference type="ChEBI" id="CHEBI:64076"/>
    </ligand>
</feature>
<dbReference type="PANTHER" id="PTHR12592">
    <property type="entry name" value="ATP-DEPENDENT (S)-NAD(P)H-HYDRATE DEHYDRATASE FAMILY MEMBER"/>
    <property type="match status" value="1"/>
</dbReference>
<gene>
    <name evidence="17" type="primary">nnrD</name>
    <name evidence="18" type="synonym">nnrE</name>
    <name evidence="22" type="ORF">FHS94_001466</name>
</gene>
<evidence type="ECO:0000313" key="22">
    <source>
        <dbReference type="EMBL" id="MBB5714630.1"/>
    </source>
</evidence>
<dbReference type="CDD" id="cd01171">
    <property type="entry name" value="YXKO-related"/>
    <property type="match status" value="1"/>
</dbReference>
<evidence type="ECO:0000256" key="18">
    <source>
        <dbReference type="HAMAP-Rule" id="MF_01966"/>
    </source>
</evidence>
<dbReference type="SUPFAM" id="SSF53613">
    <property type="entry name" value="Ribokinase-like"/>
    <property type="match status" value="1"/>
</dbReference>
<comment type="catalytic activity">
    <reaction evidence="15 17 19">
        <text>(6S)-NADHX + ADP = AMP + phosphate + NADH + H(+)</text>
        <dbReference type="Rhea" id="RHEA:32223"/>
        <dbReference type="ChEBI" id="CHEBI:15378"/>
        <dbReference type="ChEBI" id="CHEBI:43474"/>
        <dbReference type="ChEBI" id="CHEBI:57945"/>
        <dbReference type="ChEBI" id="CHEBI:64074"/>
        <dbReference type="ChEBI" id="CHEBI:456215"/>
        <dbReference type="ChEBI" id="CHEBI:456216"/>
        <dbReference type="EC" id="4.2.1.136"/>
    </reaction>
</comment>
<comment type="subunit">
    <text evidence="17">Homotetramer.</text>
</comment>
<dbReference type="GO" id="GO:0052855">
    <property type="term" value="F:ADP-dependent NAD(P)H-hydrate dehydratase activity"/>
    <property type="evidence" value="ECO:0007669"/>
    <property type="project" value="UniProtKB-UniRule"/>
</dbReference>
<accession>A0A7W9BCE5</accession>
<evidence type="ECO:0000256" key="13">
    <source>
        <dbReference type="ARBA" id="ARBA00023268"/>
    </source>
</evidence>
<reference evidence="22 23" key="1">
    <citation type="submission" date="2020-08" db="EMBL/GenBank/DDBJ databases">
        <title>Genomic Encyclopedia of Type Strains, Phase IV (KMG-IV): sequencing the most valuable type-strain genomes for metagenomic binning, comparative biology and taxonomic classification.</title>
        <authorList>
            <person name="Goeker M."/>
        </authorList>
    </citation>
    <scope>NUCLEOTIDE SEQUENCE [LARGE SCALE GENOMIC DNA]</scope>
    <source>
        <strain evidence="22 23">DSM 100044</strain>
    </source>
</reference>
<dbReference type="Pfam" id="PF01256">
    <property type="entry name" value="Carb_kinase"/>
    <property type="match status" value="1"/>
</dbReference>
<feature type="domain" description="YjeF C-terminal" evidence="20">
    <location>
        <begin position="205"/>
        <end position="456"/>
    </location>
</feature>
<evidence type="ECO:0000256" key="19">
    <source>
        <dbReference type="PIRNR" id="PIRNR017184"/>
    </source>
</evidence>
<evidence type="ECO:0000256" key="2">
    <source>
        <dbReference type="ARBA" id="ARBA00000909"/>
    </source>
</evidence>
<evidence type="ECO:0000256" key="15">
    <source>
        <dbReference type="ARBA" id="ARBA00048238"/>
    </source>
</evidence>
<dbReference type="PANTHER" id="PTHR12592:SF0">
    <property type="entry name" value="ATP-DEPENDENT (S)-NAD(P)H-HYDRATE DEHYDRATASE"/>
    <property type="match status" value="1"/>
</dbReference>
<keyword evidence="6 17" id="KW-0547">Nucleotide-binding</keyword>
<keyword evidence="23" id="KW-1185">Reference proteome</keyword>
<dbReference type="EC" id="5.1.99.6" evidence="19"/>
<dbReference type="PROSITE" id="PS01049">
    <property type="entry name" value="YJEF_C_1"/>
    <property type="match status" value="1"/>
</dbReference>
<comment type="similarity">
    <text evidence="4 19">In the C-terminal section; belongs to the NnrD/CARKD family.</text>
</comment>
<dbReference type="InterPro" id="IPR030677">
    <property type="entry name" value="Nnr"/>
</dbReference>
<evidence type="ECO:0000256" key="12">
    <source>
        <dbReference type="ARBA" id="ARBA00023239"/>
    </source>
</evidence>
<dbReference type="SUPFAM" id="SSF64153">
    <property type="entry name" value="YjeF N-terminal domain-like"/>
    <property type="match status" value="1"/>
</dbReference>
<dbReference type="GO" id="GO:0046496">
    <property type="term" value="P:nicotinamide nucleotide metabolic process"/>
    <property type="evidence" value="ECO:0007669"/>
    <property type="project" value="UniProtKB-UniRule"/>
</dbReference>
<comment type="function">
    <text evidence="17">Catalyzes the dehydration of the S-form of NAD(P)HX at the expense of ADP, which is converted to AMP. Together with NAD(P)HX epimerase, which catalyzes the epimerization of the S- and R-forms, the enzyme allows the repair of both epimers of NAD(P)HX, a damaged form of NAD(P)H that is a result of enzymatic or heat-dependent hydration.</text>
</comment>
<comment type="function">
    <text evidence="14 19">Bifunctional enzyme that catalyzes the epimerization of the S- and R-forms of NAD(P)HX and the dehydration of the S-form of NAD(P)HX at the expense of ADP, which is converted to AMP. This allows the repair of both epimers of NAD(P)HX, a damaged form of NAD(P)H that is a result of enzymatic or heat-dependent hydration.</text>
</comment>
<keyword evidence="8 17" id="KW-0521">NADP</keyword>
<feature type="binding site" evidence="18">
    <location>
        <position position="115"/>
    </location>
    <ligand>
        <name>K(+)</name>
        <dbReference type="ChEBI" id="CHEBI:29103"/>
    </ligand>
</feature>
<feature type="domain" description="YjeF N-terminal" evidence="21">
    <location>
        <begin position="10"/>
        <end position="205"/>
    </location>
</feature>
<keyword evidence="10 17" id="KW-0520">NAD</keyword>
<dbReference type="InterPro" id="IPR000631">
    <property type="entry name" value="CARKD"/>
</dbReference>
<dbReference type="GO" id="GO:0110051">
    <property type="term" value="P:metabolite repair"/>
    <property type="evidence" value="ECO:0007669"/>
    <property type="project" value="TreeGrafter"/>
</dbReference>
<evidence type="ECO:0000256" key="16">
    <source>
        <dbReference type="ARBA" id="ARBA00049209"/>
    </source>
</evidence>
<evidence type="ECO:0000256" key="3">
    <source>
        <dbReference type="ARBA" id="ARBA00006001"/>
    </source>
</evidence>
<protein>
    <recommendedName>
        <fullName evidence="19">Bifunctional NAD(P)H-hydrate repair enzyme</fullName>
    </recommendedName>
    <alternativeName>
        <fullName evidence="19">Nicotinamide nucleotide repair protein</fullName>
    </alternativeName>
    <domain>
        <recommendedName>
            <fullName evidence="19">ADP-dependent (S)-NAD(P)H-hydrate dehydratase</fullName>
            <ecNumber evidence="19">4.2.1.136</ecNumber>
        </recommendedName>
        <alternativeName>
            <fullName evidence="19">ADP-dependent NAD(P)HX dehydratase</fullName>
        </alternativeName>
    </domain>
    <domain>
        <recommendedName>
            <fullName evidence="19">NAD(P)H-hydrate epimerase</fullName>
            <ecNumber evidence="19">5.1.99.6</ecNumber>
        </recommendedName>
    </domain>
</protein>
<dbReference type="RefSeq" id="WP_184056133.1">
    <property type="nucleotide sequence ID" value="NZ_JACIJK010000004.1"/>
</dbReference>
<evidence type="ECO:0000256" key="17">
    <source>
        <dbReference type="HAMAP-Rule" id="MF_01965"/>
    </source>
</evidence>
<dbReference type="HAMAP" id="MF_01966">
    <property type="entry name" value="NADHX_epimerase"/>
    <property type="match status" value="1"/>
</dbReference>
<evidence type="ECO:0000256" key="7">
    <source>
        <dbReference type="ARBA" id="ARBA00022840"/>
    </source>
</evidence>
<organism evidence="22 23">
    <name type="scientific">Sphingomonas aerophila</name>
    <dbReference type="NCBI Taxonomy" id="1344948"/>
    <lineage>
        <taxon>Bacteria</taxon>
        <taxon>Pseudomonadati</taxon>
        <taxon>Pseudomonadota</taxon>
        <taxon>Alphaproteobacteria</taxon>
        <taxon>Sphingomonadales</taxon>
        <taxon>Sphingomonadaceae</taxon>
        <taxon>Sphingomonas</taxon>
    </lineage>
</organism>
<comment type="cofactor">
    <cofactor evidence="17">
        <name>Mg(2+)</name>
        <dbReference type="ChEBI" id="CHEBI:18420"/>
    </cofactor>
</comment>
<feature type="binding site" evidence="17">
    <location>
        <position position="290"/>
    </location>
    <ligand>
        <name>(6S)-NADPHX</name>
        <dbReference type="ChEBI" id="CHEBI:64076"/>
    </ligand>
</feature>
<feature type="binding site" evidence="17">
    <location>
        <position position="401"/>
    </location>
    <ligand>
        <name>(6S)-NADPHX</name>
        <dbReference type="ChEBI" id="CHEBI:64076"/>
    </ligand>
</feature>
<feature type="binding site" evidence="18">
    <location>
        <position position="148"/>
    </location>
    <ligand>
        <name>(6S)-NADPHX</name>
        <dbReference type="ChEBI" id="CHEBI:64076"/>
    </ligand>
</feature>
<dbReference type="GO" id="GO:0052856">
    <property type="term" value="F:NAD(P)HX epimerase activity"/>
    <property type="evidence" value="ECO:0007669"/>
    <property type="project" value="UniProtKB-UniRule"/>
</dbReference>
<keyword evidence="22" id="KW-0418">Kinase</keyword>
<dbReference type="InterPro" id="IPR004443">
    <property type="entry name" value="YjeF_N_dom"/>
</dbReference>
<evidence type="ECO:0000259" key="20">
    <source>
        <dbReference type="PROSITE" id="PS51383"/>
    </source>
</evidence>
<evidence type="ECO:0000256" key="4">
    <source>
        <dbReference type="ARBA" id="ARBA00009524"/>
    </source>
</evidence>
<evidence type="ECO:0000256" key="9">
    <source>
        <dbReference type="ARBA" id="ARBA00022958"/>
    </source>
</evidence>
<dbReference type="HAMAP" id="MF_01965">
    <property type="entry name" value="NADHX_dehydratase"/>
    <property type="match status" value="1"/>
</dbReference>
<comment type="catalytic activity">
    <reaction evidence="1 18 19">
        <text>(6R)-NADHX = (6S)-NADHX</text>
        <dbReference type="Rhea" id="RHEA:32215"/>
        <dbReference type="ChEBI" id="CHEBI:64074"/>
        <dbReference type="ChEBI" id="CHEBI:64075"/>
        <dbReference type="EC" id="5.1.99.6"/>
    </reaction>
</comment>
<dbReference type="AlphaFoldDB" id="A0A7W9BCE5"/>
<comment type="caution">
    <text evidence="22">The sequence shown here is derived from an EMBL/GenBank/DDBJ whole genome shotgun (WGS) entry which is preliminary data.</text>
</comment>
<keyword evidence="9 18" id="KW-0630">Potassium</keyword>
<evidence type="ECO:0000256" key="6">
    <source>
        <dbReference type="ARBA" id="ARBA00022741"/>
    </source>
</evidence>
<evidence type="ECO:0000256" key="8">
    <source>
        <dbReference type="ARBA" id="ARBA00022857"/>
    </source>
</evidence>
<dbReference type="GO" id="GO:0016301">
    <property type="term" value="F:kinase activity"/>
    <property type="evidence" value="ECO:0007669"/>
    <property type="project" value="UniProtKB-KW"/>
</dbReference>
<name>A0A7W9BCE5_9SPHN</name>
<comment type="similarity">
    <text evidence="3 19">In the N-terminal section; belongs to the NnrE/AIBP family.</text>
</comment>
<dbReference type="GO" id="GO:0046872">
    <property type="term" value="F:metal ion binding"/>
    <property type="evidence" value="ECO:0007669"/>
    <property type="project" value="UniProtKB-UniRule"/>
</dbReference>
<keyword evidence="13" id="KW-0511">Multifunctional enzyme</keyword>
<dbReference type="PIRSF" id="PIRSF017184">
    <property type="entry name" value="Nnr"/>
    <property type="match status" value="1"/>
</dbReference>
<dbReference type="Proteomes" id="UP000546200">
    <property type="component" value="Unassembled WGS sequence"/>
</dbReference>
<feature type="binding site" evidence="17">
    <location>
        <position position="238"/>
    </location>
    <ligand>
        <name>(6S)-NADPHX</name>
        <dbReference type="ChEBI" id="CHEBI:64076"/>
    </ligand>
</feature>
<evidence type="ECO:0000256" key="1">
    <source>
        <dbReference type="ARBA" id="ARBA00000013"/>
    </source>
</evidence>
<comment type="catalytic activity">
    <reaction evidence="2 18 19">
        <text>(6R)-NADPHX = (6S)-NADPHX</text>
        <dbReference type="Rhea" id="RHEA:32227"/>
        <dbReference type="ChEBI" id="CHEBI:64076"/>
        <dbReference type="ChEBI" id="CHEBI:64077"/>
        <dbReference type="EC" id="5.1.99.6"/>
    </reaction>
</comment>
<comment type="function">
    <text evidence="18">Catalyzes the epimerization of the S- and R-forms of NAD(P)HX, a damaged form of NAD(P)H that is a result of enzymatic or heat-dependent hydration. This is a prerequisite for the S-specific NAD(P)H-hydrate dehydratase to allow the repair of both epimers of NAD(P)HX.</text>
</comment>
<keyword evidence="11 18" id="KW-0413">Isomerase</keyword>
<comment type="caution">
    <text evidence="18">Lacks conserved residue(s) required for the propagation of feature annotation.</text>
</comment>
<dbReference type="Pfam" id="PF03853">
    <property type="entry name" value="YjeF_N"/>
    <property type="match status" value="1"/>
</dbReference>
<evidence type="ECO:0000256" key="14">
    <source>
        <dbReference type="ARBA" id="ARBA00025153"/>
    </source>
</evidence>